<evidence type="ECO:0000313" key="4">
    <source>
        <dbReference type="Proteomes" id="UP000730481"/>
    </source>
</evidence>
<evidence type="ECO:0000259" key="2">
    <source>
        <dbReference type="Pfam" id="PF20237"/>
    </source>
</evidence>
<dbReference type="EMBL" id="PVQB02001272">
    <property type="protein sequence ID" value="KAF4331974.1"/>
    <property type="molecule type" value="Genomic_DNA"/>
</dbReference>
<name>A0A9P5A455_9HYPO</name>
<reference evidence="3" key="2">
    <citation type="submission" date="2020-02" db="EMBL/GenBank/DDBJ databases">
        <title>Identification and distribution of gene clusters putatively required for synthesis of sphingolipid metabolism inhibitors in phylogenetically diverse species of the filamentous fungus Fusarium.</title>
        <authorList>
            <person name="Kim H.-S."/>
            <person name="Busman M."/>
            <person name="Brown D.W."/>
            <person name="Divon H."/>
            <person name="Uhlig S."/>
            <person name="Proctor R.H."/>
        </authorList>
    </citation>
    <scope>NUCLEOTIDE SEQUENCE</scope>
    <source>
        <strain evidence="3">NRRL 25174</strain>
    </source>
</reference>
<dbReference type="Pfam" id="PF20237">
    <property type="entry name" value="DUF6594"/>
    <property type="match status" value="1"/>
</dbReference>
<dbReference type="Proteomes" id="UP000730481">
    <property type="component" value="Unassembled WGS sequence"/>
</dbReference>
<comment type="caution">
    <text evidence="3">The sequence shown here is derived from an EMBL/GenBank/DDBJ whole genome shotgun (WGS) entry which is preliminary data.</text>
</comment>
<reference evidence="3" key="1">
    <citation type="journal article" date="2017" name="Mycologia">
        <title>Fusarium algeriense, sp. nov., a novel toxigenic crown rot pathogen of durum wheat from Algeria is nested in the Fusarium burgessii species complex.</title>
        <authorList>
            <person name="Laraba I."/>
            <person name="Keddad A."/>
            <person name="Boureghda H."/>
            <person name="Abdallah N."/>
            <person name="Vaughan M.M."/>
            <person name="Proctor R.H."/>
            <person name="Busman M."/>
            <person name="O'Donnell K."/>
        </authorList>
    </citation>
    <scope>NUCLEOTIDE SEQUENCE</scope>
    <source>
        <strain evidence="3">NRRL 25174</strain>
    </source>
</reference>
<feature type="region of interest" description="Disordered" evidence="1">
    <location>
        <begin position="77"/>
        <end position="97"/>
    </location>
</feature>
<sequence length="97" mass="10851">MSDPQELPAPTAREPGPDPKTLSMAAGLMAAEEDWAVFRRFDEFNLINLLMLQDEIQKLGKEFKDSCWERSDNASAADSIWYTPPNPLASGKTRDHA</sequence>
<evidence type="ECO:0000313" key="3">
    <source>
        <dbReference type="EMBL" id="KAF4331974.1"/>
    </source>
</evidence>
<gene>
    <name evidence="3" type="ORF">FBEOM_14241</name>
</gene>
<dbReference type="OrthoDB" id="5342093at2759"/>
<organism evidence="3 4">
    <name type="scientific">Fusarium beomiforme</name>
    <dbReference type="NCBI Taxonomy" id="44412"/>
    <lineage>
        <taxon>Eukaryota</taxon>
        <taxon>Fungi</taxon>
        <taxon>Dikarya</taxon>
        <taxon>Ascomycota</taxon>
        <taxon>Pezizomycotina</taxon>
        <taxon>Sordariomycetes</taxon>
        <taxon>Hypocreomycetidae</taxon>
        <taxon>Hypocreales</taxon>
        <taxon>Nectriaceae</taxon>
        <taxon>Fusarium</taxon>
        <taxon>Fusarium burgessii species complex</taxon>
    </lineage>
</organism>
<accession>A0A9P5A455</accession>
<feature type="domain" description="DUF6594" evidence="2">
    <location>
        <begin position="26"/>
        <end position="67"/>
    </location>
</feature>
<feature type="region of interest" description="Disordered" evidence="1">
    <location>
        <begin position="1"/>
        <end position="22"/>
    </location>
</feature>
<dbReference type="InterPro" id="IPR046529">
    <property type="entry name" value="DUF6594"/>
</dbReference>
<protein>
    <recommendedName>
        <fullName evidence="2">DUF6594 domain-containing protein</fullName>
    </recommendedName>
</protein>
<evidence type="ECO:0000256" key="1">
    <source>
        <dbReference type="SAM" id="MobiDB-lite"/>
    </source>
</evidence>
<keyword evidence="4" id="KW-1185">Reference proteome</keyword>
<proteinExistence type="predicted"/>
<dbReference type="AlphaFoldDB" id="A0A9P5A455"/>